<gene>
    <name evidence="1" type="ORF">EVAR_95874_1</name>
</gene>
<comment type="caution">
    <text evidence="1">The sequence shown here is derived from an EMBL/GenBank/DDBJ whole genome shotgun (WGS) entry which is preliminary data.</text>
</comment>
<dbReference type="EMBL" id="BGZK01000365">
    <property type="protein sequence ID" value="GBP39422.1"/>
    <property type="molecule type" value="Genomic_DNA"/>
</dbReference>
<evidence type="ECO:0000313" key="2">
    <source>
        <dbReference type="Proteomes" id="UP000299102"/>
    </source>
</evidence>
<evidence type="ECO:0000313" key="1">
    <source>
        <dbReference type="EMBL" id="GBP39422.1"/>
    </source>
</evidence>
<protein>
    <submittedName>
        <fullName evidence="1">Uncharacterized protein</fullName>
    </submittedName>
</protein>
<proteinExistence type="predicted"/>
<dbReference type="AlphaFoldDB" id="A0A4C1VLX2"/>
<keyword evidence="2" id="KW-1185">Reference proteome</keyword>
<reference evidence="1 2" key="1">
    <citation type="journal article" date="2019" name="Commun. Biol.">
        <title>The bagworm genome reveals a unique fibroin gene that provides high tensile strength.</title>
        <authorList>
            <person name="Kono N."/>
            <person name="Nakamura H."/>
            <person name="Ohtoshi R."/>
            <person name="Tomita M."/>
            <person name="Numata K."/>
            <person name="Arakawa K."/>
        </authorList>
    </citation>
    <scope>NUCLEOTIDE SEQUENCE [LARGE SCALE GENOMIC DNA]</scope>
</reference>
<name>A0A4C1VLX2_EUMVA</name>
<organism evidence="1 2">
    <name type="scientific">Eumeta variegata</name>
    <name type="common">Bagworm moth</name>
    <name type="synonym">Eumeta japonica</name>
    <dbReference type="NCBI Taxonomy" id="151549"/>
    <lineage>
        <taxon>Eukaryota</taxon>
        <taxon>Metazoa</taxon>
        <taxon>Ecdysozoa</taxon>
        <taxon>Arthropoda</taxon>
        <taxon>Hexapoda</taxon>
        <taxon>Insecta</taxon>
        <taxon>Pterygota</taxon>
        <taxon>Neoptera</taxon>
        <taxon>Endopterygota</taxon>
        <taxon>Lepidoptera</taxon>
        <taxon>Glossata</taxon>
        <taxon>Ditrysia</taxon>
        <taxon>Tineoidea</taxon>
        <taxon>Psychidae</taxon>
        <taxon>Oiketicinae</taxon>
        <taxon>Eumeta</taxon>
    </lineage>
</organism>
<accession>A0A4C1VLX2</accession>
<sequence>MQAGPGRQTPPRIYDQSDAVCMVQTRMLISIEIISINPSRFDGNRSKERRFLCVEAARASETTALVVSPSRRRSNRADEART</sequence>
<dbReference type="Proteomes" id="UP000299102">
    <property type="component" value="Unassembled WGS sequence"/>
</dbReference>